<dbReference type="RefSeq" id="WP_120142623.1">
    <property type="nucleotide sequence ID" value="NZ_CP031933.2"/>
</dbReference>
<protein>
    <submittedName>
        <fullName evidence="1">DUF3800 domain-containing protein</fullName>
    </submittedName>
</protein>
<dbReference type="EMBL" id="CP031933">
    <property type="protein sequence ID" value="AYE38374.1"/>
    <property type="molecule type" value="Genomic_DNA"/>
</dbReference>
<keyword evidence="2" id="KW-1185">Reference proteome</keyword>
<name>A0A386PR54_9LACO</name>
<dbReference type="KEGG" id="lzh:D1B17_06880"/>
<reference evidence="2" key="1">
    <citation type="submission" date="2018-08" db="EMBL/GenBank/DDBJ databases">
        <title>Genome of Lactobacillus sp. HBUAS52074.</title>
        <authorList>
            <person name="Guo Z."/>
            <person name="Zhang Z.D."/>
        </authorList>
    </citation>
    <scope>NUCLEOTIDE SEQUENCE [LARGE SCALE GENOMIC DNA]</scope>
    <source>
        <strain evidence="2">HBUAS52074</strain>
    </source>
</reference>
<gene>
    <name evidence="1" type="ORF">D1B17_06880</name>
</gene>
<evidence type="ECO:0000313" key="1">
    <source>
        <dbReference type="EMBL" id="AYE38374.1"/>
    </source>
</evidence>
<accession>A0A386PR54</accession>
<dbReference type="InterPro" id="IPR024524">
    <property type="entry name" value="DUF3800"/>
</dbReference>
<proteinExistence type="predicted"/>
<evidence type="ECO:0000313" key="2">
    <source>
        <dbReference type="Proteomes" id="UP000267208"/>
    </source>
</evidence>
<organism evidence="1 2">
    <name type="scientific">Companilactobacillus zhachilii</name>
    <dbReference type="NCBI Taxonomy" id="2304606"/>
    <lineage>
        <taxon>Bacteria</taxon>
        <taxon>Bacillati</taxon>
        <taxon>Bacillota</taxon>
        <taxon>Bacilli</taxon>
        <taxon>Lactobacillales</taxon>
        <taxon>Lactobacillaceae</taxon>
        <taxon>Companilactobacillus</taxon>
    </lineage>
</organism>
<dbReference type="Pfam" id="PF12686">
    <property type="entry name" value="DUF3800"/>
    <property type="match status" value="1"/>
</dbReference>
<sequence>MIFVDESGSITRSIKPKYRYFVISMIETEEPYTVRRVFRKSKKNFIEKHPSLKMDYSREIKGSCMSVQMKKFIIRQLLEKTDIKFHYIIIDNFHLNDRFHDNVELCFNFIIGNFLKRFLPKEYNDKYNLKMTLDERNCTVPSLNSLKDYLKIEVCLKNNIIGDVSQCSYADSKEKDVLQVADIFANLVHRSCLAESKGLGSSDGNCRLLKDINNNDNMYFPYRHNGLSFFKNDVYTY</sequence>
<dbReference type="Proteomes" id="UP000267208">
    <property type="component" value="Chromosome"/>
</dbReference>
<dbReference type="AlphaFoldDB" id="A0A386PR54"/>
<dbReference type="OrthoDB" id="2135168at2"/>